<reference evidence="15 17" key="1">
    <citation type="submission" date="2015-03" db="EMBL/GenBank/DDBJ databases">
        <title>Genomic characterization of Dehalococcoides mccartyi strain 11a5, an unusal plasmid-containing chloroethene dechlorinator.</title>
        <authorList>
            <person name="Zhao S."/>
            <person name="Ding C."/>
            <person name="He J."/>
        </authorList>
    </citation>
    <scope>NUCLEOTIDE SEQUENCE [LARGE SCALE GENOMIC DNA]</scope>
    <source>
        <strain evidence="15 17">11a5</strain>
    </source>
</reference>
<dbReference type="InterPro" id="IPR003661">
    <property type="entry name" value="HisK_dim/P_dom"/>
</dbReference>
<evidence type="ECO:0000259" key="13">
    <source>
        <dbReference type="PROSITE" id="PS50109"/>
    </source>
</evidence>
<dbReference type="Pfam" id="PF13426">
    <property type="entry name" value="PAS_9"/>
    <property type="match status" value="1"/>
</dbReference>
<dbReference type="GO" id="GO:0016036">
    <property type="term" value="P:cellular response to phosphate starvation"/>
    <property type="evidence" value="ECO:0007669"/>
    <property type="project" value="TreeGrafter"/>
</dbReference>
<evidence type="ECO:0000256" key="12">
    <source>
        <dbReference type="SAM" id="MobiDB-lite"/>
    </source>
</evidence>
<dbReference type="Gene3D" id="1.10.287.130">
    <property type="match status" value="1"/>
</dbReference>
<dbReference type="EC" id="2.7.13.3" evidence="3"/>
<comment type="subcellular location">
    <subcellularLocation>
        <location evidence="2">Cell membrane</location>
    </subcellularLocation>
</comment>
<dbReference type="CDD" id="cd00082">
    <property type="entry name" value="HisKA"/>
    <property type="match status" value="1"/>
</dbReference>
<dbReference type="InterPro" id="IPR004358">
    <property type="entry name" value="Sig_transdc_His_kin-like_C"/>
</dbReference>
<evidence type="ECO:0000313" key="15">
    <source>
        <dbReference type="EMBL" id="AMU86056.1"/>
    </source>
</evidence>
<dbReference type="PANTHER" id="PTHR45453">
    <property type="entry name" value="PHOSPHATE REGULON SENSOR PROTEIN PHOR"/>
    <property type="match status" value="1"/>
</dbReference>
<evidence type="ECO:0000256" key="1">
    <source>
        <dbReference type="ARBA" id="ARBA00000085"/>
    </source>
</evidence>
<reference evidence="16 18" key="2">
    <citation type="journal article" date="2017" name="FEMS Microbiol. Ecol.">
        <title>Reconstructed genomes of novel Dehalococcoides mccartyi strains from 1,2,3,4-tetrachlorodibenzo-p-dioxin-dechlorinating enrichment cultures reveal divergent reductive dehalogenase gene profiles.</title>
        <authorList>
            <person name="Dam H.T."/>
            <person name="Vollmers J."/>
            <person name="Kaster A.K."/>
            <person name="Haggblom M.M."/>
        </authorList>
    </citation>
    <scope>NUCLEOTIDE SEQUENCE [LARGE SCALE GENOMIC DNA]</scope>
    <source>
        <strain evidence="16 18">H1-3-2.001</strain>
    </source>
</reference>
<dbReference type="Pfam" id="PF02518">
    <property type="entry name" value="HATPase_c"/>
    <property type="match status" value="1"/>
</dbReference>
<dbReference type="OrthoDB" id="152194at2"/>
<keyword evidence="7" id="KW-0547">Nucleotide-binding</keyword>
<dbReference type="Proteomes" id="UP000076394">
    <property type="component" value="Chromosome"/>
</dbReference>
<dbReference type="InterPro" id="IPR036097">
    <property type="entry name" value="HisK_dim/P_sf"/>
</dbReference>
<keyword evidence="5" id="KW-0597">Phosphoprotein</keyword>
<dbReference type="NCBIfam" id="TIGR00229">
    <property type="entry name" value="sensory_box"/>
    <property type="match status" value="1"/>
</dbReference>
<dbReference type="Gene3D" id="3.30.565.10">
    <property type="entry name" value="Histidine kinase-like ATPase, C-terminal domain"/>
    <property type="match status" value="1"/>
</dbReference>
<evidence type="ECO:0000313" key="18">
    <source>
        <dbReference type="Proteomes" id="UP000233649"/>
    </source>
</evidence>
<evidence type="ECO:0000256" key="2">
    <source>
        <dbReference type="ARBA" id="ARBA00004236"/>
    </source>
</evidence>
<evidence type="ECO:0000256" key="3">
    <source>
        <dbReference type="ARBA" id="ARBA00012438"/>
    </source>
</evidence>
<protein>
    <recommendedName>
        <fullName evidence="3">histidine kinase</fullName>
        <ecNumber evidence="3">2.7.13.3</ecNumber>
    </recommendedName>
</protein>
<evidence type="ECO:0000259" key="14">
    <source>
        <dbReference type="PROSITE" id="PS50112"/>
    </source>
</evidence>
<evidence type="ECO:0000256" key="6">
    <source>
        <dbReference type="ARBA" id="ARBA00022679"/>
    </source>
</evidence>
<dbReference type="CDD" id="cd00130">
    <property type="entry name" value="PAS"/>
    <property type="match status" value="1"/>
</dbReference>
<dbReference type="FunFam" id="3.30.565.10:FF:000023">
    <property type="entry name" value="PAS domain-containing sensor histidine kinase"/>
    <property type="match status" value="1"/>
</dbReference>
<accession>A0A142V8A0</accession>
<evidence type="ECO:0000256" key="11">
    <source>
        <dbReference type="ARBA" id="ARBA00023136"/>
    </source>
</evidence>
<dbReference type="InterPro" id="IPR050351">
    <property type="entry name" value="BphY/WalK/GraS-like"/>
</dbReference>
<keyword evidence="9" id="KW-0067">ATP-binding</keyword>
<dbReference type="Gene3D" id="3.30.450.20">
    <property type="entry name" value="PAS domain"/>
    <property type="match status" value="1"/>
</dbReference>
<dbReference type="InterPro" id="IPR005467">
    <property type="entry name" value="His_kinase_dom"/>
</dbReference>
<dbReference type="SMART" id="SM00388">
    <property type="entry name" value="HisKA"/>
    <property type="match status" value="1"/>
</dbReference>
<dbReference type="AlphaFoldDB" id="A0A142V8A0"/>
<evidence type="ECO:0000256" key="8">
    <source>
        <dbReference type="ARBA" id="ARBA00022777"/>
    </source>
</evidence>
<evidence type="ECO:0000256" key="9">
    <source>
        <dbReference type="ARBA" id="ARBA00022840"/>
    </source>
</evidence>
<dbReference type="SMART" id="SM00091">
    <property type="entry name" value="PAS"/>
    <property type="match status" value="1"/>
</dbReference>
<dbReference type="InterPro" id="IPR003594">
    <property type="entry name" value="HATPase_dom"/>
</dbReference>
<feature type="region of interest" description="Disordered" evidence="12">
    <location>
        <begin position="138"/>
        <end position="157"/>
    </location>
</feature>
<dbReference type="GO" id="GO:0005886">
    <property type="term" value="C:plasma membrane"/>
    <property type="evidence" value="ECO:0007669"/>
    <property type="project" value="UniProtKB-SubCell"/>
</dbReference>
<name>A0A142V8A0_9CHLR</name>
<keyword evidence="10" id="KW-0902">Two-component regulatory system</keyword>
<dbReference type="InterPro" id="IPR036890">
    <property type="entry name" value="HATPase_C_sf"/>
</dbReference>
<dbReference type="InterPro" id="IPR000014">
    <property type="entry name" value="PAS"/>
</dbReference>
<dbReference type="SUPFAM" id="SSF55874">
    <property type="entry name" value="ATPase domain of HSP90 chaperone/DNA topoisomerase II/histidine kinase"/>
    <property type="match status" value="1"/>
</dbReference>
<dbReference type="GO" id="GO:0005524">
    <property type="term" value="F:ATP binding"/>
    <property type="evidence" value="ECO:0007669"/>
    <property type="project" value="UniProtKB-KW"/>
</dbReference>
<keyword evidence="11" id="KW-0472">Membrane</keyword>
<dbReference type="GO" id="GO:0000155">
    <property type="term" value="F:phosphorelay sensor kinase activity"/>
    <property type="evidence" value="ECO:0007669"/>
    <property type="project" value="InterPro"/>
</dbReference>
<dbReference type="SMART" id="SM00387">
    <property type="entry name" value="HATPase_c"/>
    <property type="match status" value="1"/>
</dbReference>
<dbReference type="PATRIC" id="fig|61435.13.peg.198"/>
<feature type="domain" description="Histidine kinase" evidence="13">
    <location>
        <begin position="205"/>
        <end position="420"/>
    </location>
</feature>
<evidence type="ECO:0000256" key="7">
    <source>
        <dbReference type="ARBA" id="ARBA00022741"/>
    </source>
</evidence>
<dbReference type="PRINTS" id="PR00344">
    <property type="entry name" value="BCTRLSENSOR"/>
</dbReference>
<feature type="compositionally biased region" description="Low complexity" evidence="12">
    <location>
        <begin position="138"/>
        <end position="152"/>
    </location>
</feature>
<keyword evidence="6" id="KW-0808">Transferase</keyword>
<organism evidence="15 17">
    <name type="scientific">Dehalococcoides mccartyi</name>
    <dbReference type="NCBI Taxonomy" id="61435"/>
    <lineage>
        <taxon>Bacteria</taxon>
        <taxon>Bacillati</taxon>
        <taxon>Chloroflexota</taxon>
        <taxon>Dehalococcoidia</taxon>
        <taxon>Dehalococcoidales</taxon>
        <taxon>Dehalococcoidaceae</taxon>
        <taxon>Dehalococcoides</taxon>
    </lineage>
</organism>
<dbReference type="PROSITE" id="PS50112">
    <property type="entry name" value="PAS"/>
    <property type="match status" value="1"/>
</dbReference>
<dbReference type="EMBL" id="CP011127">
    <property type="protein sequence ID" value="AMU86056.1"/>
    <property type="molecule type" value="Genomic_DNA"/>
</dbReference>
<dbReference type="GO" id="GO:0004721">
    <property type="term" value="F:phosphoprotein phosphatase activity"/>
    <property type="evidence" value="ECO:0007669"/>
    <property type="project" value="TreeGrafter"/>
</dbReference>
<evidence type="ECO:0000313" key="17">
    <source>
        <dbReference type="Proteomes" id="UP000076394"/>
    </source>
</evidence>
<gene>
    <name evidence="16" type="ORF">CVH13_00137</name>
    <name evidence="15" type="ORF">Dm11a5_0225</name>
</gene>
<keyword evidence="8 15" id="KW-0418">Kinase</keyword>
<proteinExistence type="predicted"/>
<dbReference type="SUPFAM" id="SSF47384">
    <property type="entry name" value="Homodimeric domain of signal transducing histidine kinase"/>
    <property type="match status" value="1"/>
</dbReference>
<dbReference type="PROSITE" id="PS50109">
    <property type="entry name" value="HIS_KIN"/>
    <property type="match status" value="1"/>
</dbReference>
<evidence type="ECO:0000256" key="5">
    <source>
        <dbReference type="ARBA" id="ARBA00022553"/>
    </source>
</evidence>
<dbReference type="SUPFAM" id="SSF55785">
    <property type="entry name" value="PYP-like sensor domain (PAS domain)"/>
    <property type="match status" value="1"/>
</dbReference>
<dbReference type="Proteomes" id="UP000233649">
    <property type="component" value="Unassembled WGS sequence"/>
</dbReference>
<comment type="catalytic activity">
    <reaction evidence="1">
        <text>ATP + protein L-histidine = ADP + protein N-phospho-L-histidine.</text>
        <dbReference type="EC" id="2.7.13.3"/>
    </reaction>
</comment>
<dbReference type="InterPro" id="IPR035965">
    <property type="entry name" value="PAS-like_dom_sf"/>
</dbReference>
<evidence type="ECO:0000256" key="4">
    <source>
        <dbReference type="ARBA" id="ARBA00022475"/>
    </source>
</evidence>
<evidence type="ECO:0000313" key="16">
    <source>
        <dbReference type="EMBL" id="PKH47935.1"/>
    </source>
</evidence>
<dbReference type="CDD" id="cd00075">
    <property type="entry name" value="HATPase"/>
    <property type="match status" value="1"/>
</dbReference>
<dbReference type="Pfam" id="PF00512">
    <property type="entry name" value="HisKA"/>
    <property type="match status" value="1"/>
</dbReference>
<feature type="domain" description="PAS" evidence="14">
    <location>
        <begin position="14"/>
        <end position="73"/>
    </location>
</feature>
<keyword evidence="4" id="KW-1003">Cell membrane</keyword>
<dbReference type="EMBL" id="PHFD01000045">
    <property type="protein sequence ID" value="PKH47935.1"/>
    <property type="molecule type" value="Genomic_DNA"/>
</dbReference>
<dbReference type="PANTHER" id="PTHR45453:SF1">
    <property type="entry name" value="PHOSPHATE REGULON SENSOR PROTEIN PHOR"/>
    <property type="match status" value="1"/>
</dbReference>
<evidence type="ECO:0000256" key="10">
    <source>
        <dbReference type="ARBA" id="ARBA00023012"/>
    </source>
</evidence>
<sequence>MKMPSPERIGTADYCSQIVKIMQHNTLVGITIVDQKMHQIIRVNQALCKMLGYRKKELLGKTMFDITHPDDMEISYKHAMKIWDDEHCYSKIIKRYSKKDGGCIWAESEGFLLKDNADNGILSVTFIKDITKETTLSSSTPLSISSNPASSSQENPDIDVNKLLSDEINKRKLIYNQLMVSYENEKKLRKRIQTEMKSRLEFTRIVVHDLKTPLTSIISSSGVLSNIAADGKYKALASNIYESTMNLNIRLDELLDMAQCEVRDPKLNKSRFNIKEMLEHIISIQQEICNTNHIVFNIVIAPEVTFIIADEDRLKQILDNLIDNAIKYSADSGIISINISHDQNNVLFSISDSGIGIEPGEIKNIFKPYYRVENRQRKLQGLGLGLSIVRTYVKLHGGRIWVESECGKGTTFLFTIPQPPSKATPA</sequence>